<dbReference type="OrthoDB" id="2322523at2"/>
<accession>I7JV97</accession>
<keyword evidence="1" id="KW-0812">Transmembrane</keyword>
<organism evidence="2 3">
    <name type="scientific">Lactobacillus hominis DSM 23910 = CRBIP 24.179</name>
    <dbReference type="NCBI Taxonomy" id="1423758"/>
    <lineage>
        <taxon>Bacteria</taxon>
        <taxon>Bacillati</taxon>
        <taxon>Bacillota</taxon>
        <taxon>Bacilli</taxon>
        <taxon>Lactobacillales</taxon>
        <taxon>Lactobacillaceae</taxon>
        <taxon>Lactobacillus</taxon>
    </lineage>
</organism>
<feature type="transmembrane region" description="Helical" evidence="1">
    <location>
        <begin position="64"/>
        <end position="89"/>
    </location>
</feature>
<sequence length="96" mass="11108">MSNDKISFWVKVTGWSGLISASGAITLYQLTNNWMFLISTVIIVLFSAYALSTSKDAIWRNKDRVFWILMFSIFFVSLLQSIFVLIIYFKSKKHAK</sequence>
<evidence type="ECO:0000256" key="1">
    <source>
        <dbReference type="SAM" id="Phobius"/>
    </source>
</evidence>
<dbReference type="AlphaFoldDB" id="I7JV97"/>
<proteinExistence type="predicted"/>
<feature type="transmembrane region" description="Helical" evidence="1">
    <location>
        <begin position="34"/>
        <end position="52"/>
    </location>
</feature>
<evidence type="ECO:0000313" key="2">
    <source>
        <dbReference type="EMBL" id="CCI82456.1"/>
    </source>
</evidence>
<keyword evidence="3" id="KW-1185">Reference proteome</keyword>
<gene>
    <name evidence="2" type="ORF">BN55_04990</name>
</gene>
<evidence type="ECO:0000313" key="3">
    <source>
        <dbReference type="Proteomes" id="UP000009320"/>
    </source>
</evidence>
<feature type="transmembrane region" description="Helical" evidence="1">
    <location>
        <begin position="6"/>
        <end position="27"/>
    </location>
</feature>
<protein>
    <submittedName>
        <fullName evidence="2">Uncharacterized protein</fullName>
    </submittedName>
</protein>
<keyword evidence="1" id="KW-0472">Membrane</keyword>
<reference evidence="2 3" key="1">
    <citation type="submission" date="2012-06" db="EMBL/GenBank/DDBJ databases">
        <title>Draft Genome Sequence of Lactobacillus hominis Strain CRBIP 24.179T, isolated from human intestine.</title>
        <authorList>
            <person name="Cousin S."/>
            <person name="Ma L."/>
            <person name="Bizet C."/>
            <person name="Loux V."/>
            <person name="Bouchier C."/>
            <person name="Clermont D."/>
            <person name="Creno S."/>
        </authorList>
    </citation>
    <scope>NUCLEOTIDE SEQUENCE [LARGE SCALE GENOMIC DNA]</scope>
    <source>
        <strain evidence="3">CRBIP 24.179T</strain>
    </source>
</reference>
<dbReference type="GeneID" id="82847662"/>
<dbReference type="PATRIC" id="fig|1423758.3.peg.1816"/>
<keyword evidence="1" id="KW-1133">Transmembrane helix</keyword>
<dbReference type="RefSeq" id="WP_008471544.1">
    <property type="nucleotide sequence ID" value="NZ_AYZP01000008.1"/>
</dbReference>
<name>I7JV97_9LACO</name>
<dbReference type="EMBL" id="CAKE01000022">
    <property type="protein sequence ID" value="CCI82456.1"/>
    <property type="molecule type" value="Genomic_DNA"/>
</dbReference>
<comment type="caution">
    <text evidence="2">The sequence shown here is derived from an EMBL/GenBank/DDBJ whole genome shotgun (WGS) entry which is preliminary data.</text>
</comment>
<dbReference type="Proteomes" id="UP000009320">
    <property type="component" value="Unassembled WGS sequence"/>
</dbReference>